<keyword evidence="3" id="KW-1185">Reference proteome</keyword>
<gene>
    <name evidence="2" type="ORF">AV530_019130</name>
</gene>
<feature type="region of interest" description="Disordered" evidence="1">
    <location>
        <begin position="91"/>
        <end position="125"/>
    </location>
</feature>
<feature type="compositionally biased region" description="Low complexity" evidence="1">
    <location>
        <begin position="113"/>
        <end position="125"/>
    </location>
</feature>
<name>A0A1V4KX03_PATFA</name>
<reference evidence="2 3" key="1">
    <citation type="submission" date="2016-02" db="EMBL/GenBank/DDBJ databases">
        <title>Band-tailed pigeon sequencing and assembly.</title>
        <authorList>
            <person name="Soares A.E."/>
            <person name="Novak B.J."/>
            <person name="Rice E.S."/>
            <person name="O'Connell B."/>
            <person name="Chang D."/>
            <person name="Weber S."/>
            <person name="Shapiro B."/>
        </authorList>
    </citation>
    <scope>NUCLEOTIDE SEQUENCE [LARGE SCALE GENOMIC DNA]</scope>
    <source>
        <strain evidence="2">BTP2013</strain>
        <tissue evidence="2">Blood</tissue>
    </source>
</reference>
<evidence type="ECO:0000313" key="3">
    <source>
        <dbReference type="Proteomes" id="UP000190648"/>
    </source>
</evidence>
<protein>
    <submittedName>
        <fullName evidence="2">Uncharacterized protein</fullName>
    </submittedName>
</protein>
<feature type="compositionally biased region" description="Polar residues" evidence="1">
    <location>
        <begin position="91"/>
        <end position="104"/>
    </location>
</feature>
<dbReference type="Proteomes" id="UP000190648">
    <property type="component" value="Unassembled WGS sequence"/>
</dbReference>
<comment type="caution">
    <text evidence="2">The sequence shown here is derived from an EMBL/GenBank/DDBJ whole genome shotgun (WGS) entry which is preliminary data.</text>
</comment>
<accession>A0A1V4KX03</accession>
<dbReference type="AlphaFoldDB" id="A0A1V4KX03"/>
<dbReference type="EMBL" id="LSYS01001493">
    <property type="protein sequence ID" value="OPJ89029.1"/>
    <property type="molecule type" value="Genomic_DNA"/>
</dbReference>
<evidence type="ECO:0000256" key="1">
    <source>
        <dbReference type="SAM" id="MobiDB-lite"/>
    </source>
</evidence>
<proteinExistence type="predicted"/>
<organism evidence="2 3">
    <name type="scientific">Patagioenas fasciata monilis</name>
    <dbReference type="NCBI Taxonomy" id="372326"/>
    <lineage>
        <taxon>Eukaryota</taxon>
        <taxon>Metazoa</taxon>
        <taxon>Chordata</taxon>
        <taxon>Craniata</taxon>
        <taxon>Vertebrata</taxon>
        <taxon>Euteleostomi</taxon>
        <taxon>Archelosauria</taxon>
        <taxon>Archosauria</taxon>
        <taxon>Dinosauria</taxon>
        <taxon>Saurischia</taxon>
        <taxon>Theropoda</taxon>
        <taxon>Coelurosauria</taxon>
        <taxon>Aves</taxon>
        <taxon>Neognathae</taxon>
        <taxon>Neoaves</taxon>
        <taxon>Columbimorphae</taxon>
        <taxon>Columbiformes</taxon>
        <taxon>Columbidae</taxon>
        <taxon>Patagioenas</taxon>
    </lineage>
</organism>
<evidence type="ECO:0000313" key="2">
    <source>
        <dbReference type="EMBL" id="OPJ89029.1"/>
    </source>
</evidence>
<sequence>MFLPHQMRPSEFRWRCRGKPCPEKSEFIFEENQATSSERAAPEGKPWRSLPEWSFLTNFSALTTSKRMKKICEVIKRTIHFRTIHIRRTESPTLTWTRQQTSPSAEAPQSRGAAALPAPRAIAVS</sequence>